<dbReference type="RefSeq" id="XP_011274514.1">
    <property type="nucleotide sequence ID" value="XM_011276212.1"/>
</dbReference>
<dbReference type="PANTHER" id="PTHR14969:SF28">
    <property type="entry name" value="DIHYDROSPHINGOSINE 1-PHOSPHATE PHOSPHATASE LCB3-RELATED"/>
    <property type="match status" value="1"/>
</dbReference>
<dbReference type="InterPro" id="IPR000326">
    <property type="entry name" value="PAP2/HPO"/>
</dbReference>
<evidence type="ECO:0000256" key="4">
    <source>
        <dbReference type="ARBA" id="ARBA00022824"/>
    </source>
</evidence>
<keyword evidence="4" id="KW-0256">Endoplasmic reticulum</keyword>
<evidence type="ECO:0000256" key="7">
    <source>
        <dbReference type="ARBA" id="ARBA00038324"/>
    </source>
</evidence>
<dbReference type="SUPFAM" id="SSF48317">
    <property type="entry name" value="Acid phosphatase/Vanadium-dependent haloperoxidase"/>
    <property type="match status" value="1"/>
</dbReference>
<feature type="domain" description="Phosphatidic acid phosphatase type 2/haloperoxidase" evidence="10">
    <location>
        <begin position="165"/>
        <end position="287"/>
    </location>
</feature>
<evidence type="ECO:0000256" key="8">
    <source>
        <dbReference type="SAM" id="MobiDB-lite"/>
    </source>
</evidence>
<dbReference type="AlphaFoldDB" id="H2DR63"/>
<organism evidence="11">
    <name type="scientific">Wickerhamomyces ciferrii</name>
    <name type="common">Yeast</name>
    <name type="synonym">Pichia ciferrii</name>
    <dbReference type="NCBI Taxonomy" id="1041607"/>
    <lineage>
        <taxon>Eukaryota</taxon>
        <taxon>Fungi</taxon>
        <taxon>Dikarya</taxon>
        <taxon>Ascomycota</taxon>
        <taxon>Saccharomycotina</taxon>
        <taxon>Saccharomycetes</taxon>
        <taxon>Phaffomycetales</taxon>
        <taxon>Wickerhamomycetaceae</taxon>
        <taxon>Wickerhamomyces</taxon>
    </lineage>
</organism>
<comment type="subcellular location">
    <subcellularLocation>
        <location evidence="1">Endoplasmic reticulum membrane</location>
        <topology evidence="1">Multi-pass membrane protein</topology>
    </subcellularLocation>
</comment>
<feature type="transmembrane region" description="Helical" evidence="9">
    <location>
        <begin position="241"/>
        <end position="260"/>
    </location>
</feature>
<feature type="transmembrane region" description="Helical" evidence="9">
    <location>
        <begin position="506"/>
        <end position="528"/>
    </location>
</feature>
<sequence>MITRTMDPIPFPDSNDTDSDTEQYNNNDQTLKSRPNHLGKNSSTSSITSNQSNQSSITPISEKPQPIPHDKFSHLNDFKSKHEYSDSGNYPTIHYKTKINPYRFKFRQFLLPWIRSESPILSSIQSNIRTNFLDYFFAYTANFASHTFYVLMLPLPIWCGYGREARDLIFIIGYGIYFTGFLKDFCCLPRPRSPPLHRITLSGYTAKEYGFPSSHSANATAVSLYLLTKIINNFNEFNSKWTSISLLISLFIYYFSLILGRIYCGMHGFSDLLVGSIIGTTVFLTRQLTRDWYDSLILQDSWWIPLVTTLINYSLIYIHVTPVDDCPCFDDSVAFIGVIIGLEFSHWSFIKSSYSYGGVEYGLHSLDLPYSLSELGLLKTIGRIFVGVILVIIWKEISKPLLLSILKPFYNLIISTDKESITFNRIRSDTLEKREKFDDLSKVVRKLSHGEKPIKRDTVGPQSSIDLTELEELKNHKDYFNELDKLQKSNILFTCGAFKKRYDLEILVRLIVYAGIPTIVVIGCPPVFAKLGLFYIPNVIV</sequence>
<accession>H2DR63</accession>
<keyword evidence="6 9" id="KW-0472">Membrane</keyword>
<protein>
    <submittedName>
        <fullName evidence="11">Sphingolipid long-chain base-1-phosphate phosphatase</fullName>
    </submittedName>
</protein>
<evidence type="ECO:0000256" key="2">
    <source>
        <dbReference type="ARBA" id="ARBA00022692"/>
    </source>
</evidence>
<feature type="transmembrane region" description="Helical" evidence="9">
    <location>
        <begin position="301"/>
        <end position="320"/>
    </location>
</feature>
<dbReference type="GO" id="GO:0006629">
    <property type="term" value="P:lipid metabolic process"/>
    <property type="evidence" value="ECO:0007669"/>
    <property type="project" value="UniProtKB-ARBA"/>
</dbReference>
<proteinExistence type="inferred from homology"/>
<dbReference type="GO" id="GO:0042392">
    <property type="term" value="F:sphingosine-1-phosphate phosphatase activity"/>
    <property type="evidence" value="ECO:0007669"/>
    <property type="project" value="TreeGrafter"/>
</dbReference>
<feature type="compositionally biased region" description="Low complexity" evidence="8">
    <location>
        <begin position="41"/>
        <end position="61"/>
    </location>
</feature>
<name>H2DR63_WICCI</name>
<dbReference type="OrthoDB" id="301434at2759"/>
<gene>
    <name evidence="11" type="primary">LCB3</name>
</gene>
<keyword evidence="3" id="KW-0378">Hydrolase</keyword>
<evidence type="ECO:0000259" key="10">
    <source>
        <dbReference type="SMART" id="SM00014"/>
    </source>
</evidence>
<evidence type="ECO:0000256" key="1">
    <source>
        <dbReference type="ARBA" id="ARBA00004477"/>
    </source>
</evidence>
<feature type="transmembrane region" description="Helical" evidence="9">
    <location>
        <begin position="332"/>
        <end position="350"/>
    </location>
</feature>
<dbReference type="Pfam" id="PF01569">
    <property type="entry name" value="PAP2"/>
    <property type="match status" value="1"/>
</dbReference>
<feature type="transmembrane region" description="Helical" evidence="9">
    <location>
        <begin position="370"/>
        <end position="394"/>
    </location>
</feature>
<dbReference type="EMBL" id="JN645677">
    <property type="protein sequence ID" value="AEX09419.1"/>
    <property type="molecule type" value="Genomic_DNA"/>
</dbReference>
<comment type="similarity">
    <text evidence="7">Belongs to the type 2 lipid phosphate phosphatase family.</text>
</comment>
<evidence type="ECO:0000256" key="3">
    <source>
        <dbReference type="ARBA" id="ARBA00022801"/>
    </source>
</evidence>
<evidence type="ECO:0000313" key="11">
    <source>
        <dbReference type="EMBL" id="AEX09419.1"/>
    </source>
</evidence>
<dbReference type="InterPro" id="IPR036938">
    <property type="entry name" value="PAP2/HPO_sf"/>
</dbReference>
<keyword evidence="2 9" id="KW-0812">Transmembrane</keyword>
<evidence type="ECO:0000256" key="6">
    <source>
        <dbReference type="ARBA" id="ARBA00023136"/>
    </source>
</evidence>
<dbReference type="GO" id="GO:0005789">
    <property type="term" value="C:endoplasmic reticulum membrane"/>
    <property type="evidence" value="ECO:0007669"/>
    <property type="project" value="UniProtKB-SubCell"/>
</dbReference>
<feature type="compositionally biased region" description="Polar residues" evidence="8">
    <location>
        <begin position="22"/>
        <end position="33"/>
    </location>
</feature>
<feature type="region of interest" description="Disordered" evidence="8">
    <location>
        <begin position="1"/>
        <end position="66"/>
    </location>
</feature>
<dbReference type="GeneID" id="23465886"/>
<reference evidence="11" key="1">
    <citation type="journal article" date="2011" name="Metab. Eng.">
        <title>High-level production of tetraacetyl phytosphingosine (TAPS) by combined genetic engineering of sphingoid base biosynthesis and L-serine availability in the non-conventional yeast Pichia ciferrii.</title>
        <authorList>
            <person name="Schorsch C."/>
            <person name="Kohler T."/>
            <person name="Andrea H."/>
            <person name="Boles E."/>
        </authorList>
    </citation>
    <scope>NUCLEOTIDE SEQUENCE</scope>
    <source>
        <strain evidence="11">F-60-10A</strain>
    </source>
</reference>
<evidence type="ECO:0000256" key="9">
    <source>
        <dbReference type="SAM" id="Phobius"/>
    </source>
</evidence>
<dbReference type="PANTHER" id="PTHR14969">
    <property type="entry name" value="SPHINGOSINE-1-PHOSPHATE PHOSPHOHYDROLASE"/>
    <property type="match status" value="1"/>
</dbReference>
<dbReference type="CDD" id="cd03388">
    <property type="entry name" value="PAP2_SPPase1"/>
    <property type="match status" value="1"/>
</dbReference>
<evidence type="ECO:0000256" key="5">
    <source>
        <dbReference type="ARBA" id="ARBA00022989"/>
    </source>
</evidence>
<keyword evidence="5 9" id="KW-1133">Transmembrane helix</keyword>
<dbReference type="Gene3D" id="1.20.144.10">
    <property type="entry name" value="Phosphatidic acid phosphatase type 2/haloperoxidase"/>
    <property type="match status" value="1"/>
</dbReference>
<dbReference type="SMART" id="SM00014">
    <property type="entry name" value="acidPPc"/>
    <property type="match status" value="1"/>
</dbReference>